<protein>
    <submittedName>
        <fullName evidence="2">SDCCAG8</fullName>
    </submittedName>
</protein>
<dbReference type="GO" id="GO:0005814">
    <property type="term" value="C:centriole"/>
    <property type="evidence" value="ECO:0007669"/>
    <property type="project" value="TreeGrafter"/>
</dbReference>
<dbReference type="EMBL" id="CACVKT020005281">
    <property type="protein sequence ID" value="CAC5394371.1"/>
    <property type="molecule type" value="Genomic_DNA"/>
</dbReference>
<feature type="coiled-coil region" evidence="1">
    <location>
        <begin position="443"/>
        <end position="484"/>
    </location>
</feature>
<dbReference type="Proteomes" id="UP000507470">
    <property type="component" value="Unassembled WGS sequence"/>
</dbReference>
<dbReference type="AlphaFoldDB" id="A0A6J8CFD3"/>
<dbReference type="GO" id="GO:0001764">
    <property type="term" value="P:neuron migration"/>
    <property type="evidence" value="ECO:0007669"/>
    <property type="project" value="TreeGrafter"/>
</dbReference>
<evidence type="ECO:0000256" key="1">
    <source>
        <dbReference type="SAM" id="Coils"/>
    </source>
</evidence>
<accession>A0A6J8CFD3</accession>
<reference evidence="2 3" key="1">
    <citation type="submission" date="2020-06" db="EMBL/GenBank/DDBJ databases">
        <authorList>
            <person name="Li R."/>
            <person name="Bekaert M."/>
        </authorList>
    </citation>
    <scope>NUCLEOTIDE SEQUENCE [LARGE SCALE GENOMIC DNA]</scope>
    <source>
        <strain evidence="3">wild</strain>
    </source>
</reference>
<evidence type="ECO:0000313" key="3">
    <source>
        <dbReference type="Proteomes" id="UP000507470"/>
    </source>
</evidence>
<sequence length="872" mass="102153">MYAYTDENAVENYHRSVRDRANASLHELEDILQGTSPHTTLQSQAKHQLESVLHPRTLKWYEENNRPTKYKDAASQLNQILGHEPQRLPPSGSPGQRSGLPSPEELAVIVQTQTDYMYQLEAENRYCKDELFAMRARLSELIEENKRLHEELKSSVLQEIMGDEKEINKLDDLFMEETGGRIFQQRELKNIQVEMERLNSLHAAKCNRLEAQLEHSRSEIQKYEQMIEDYKSQLRVHDSIPTRDNGFLPYADGHNSFHVHTINSLTRERDELMDQVTSLKTRVHEMSHREDEAYGQMKKGIELVEQAQLEQTQALVQKEQLAEELNNMKERFDRSILDTQARLHEERESVRRENKLLVDELNAKLRETLEKNAAWSAELEKLSRDKVALIGELDETKLQLKRFDKESSIAHDTFRQESTHASIQKSHAVLELSKTKKAFEEHAIETKQEKSRMSMEIEDLRRRLKKAERDLVNSKEECIHLTSNTQALERELHLAKLARDSIERGRNEDMKAVSIRAKQREEQLGSFIEDVEEKNARTTHDMDVMLKKQNRLIGKLREECKQQAAQVEKLVKKNRSECGNLRKQNDELRHRLERAVTHMTTLEEQSEQHDRVHKKMTERLKMLDDHGQNQSQQILELIACQSRLMKDRQLLVREVEFLRKEIAKSNEEDLNKFLSSNKPLVDEIISTVNSEEKEAYFSGTCDLTHKEGKFIELRHKGNRSIETIEKEIQRAKSIVNKYSSAEIKFIDCPVLSISTWNKRKGHKHPENFFLLLTKQITTLNKNIWKLNSTLRKNSIKVSRYFFRGRKRRGRSWTRRTVNLTTNNKDGVHPGQSLSLAITKHILQDTYRECYQEVNEKDILVIDIEIEETNSLL</sequence>
<keyword evidence="3" id="KW-1185">Reference proteome</keyword>
<feature type="coiled-coil region" evidence="1">
    <location>
        <begin position="131"/>
        <end position="233"/>
    </location>
</feature>
<dbReference type="GO" id="GO:0007098">
    <property type="term" value="P:centrosome cycle"/>
    <property type="evidence" value="ECO:0007669"/>
    <property type="project" value="InterPro"/>
</dbReference>
<feature type="coiled-coil region" evidence="1">
    <location>
        <begin position="262"/>
        <end position="399"/>
    </location>
</feature>
<name>A0A6J8CFD3_MYTCO</name>
<organism evidence="2 3">
    <name type="scientific">Mytilus coruscus</name>
    <name type="common">Sea mussel</name>
    <dbReference type="NCBI Taxonomy" id="42192"/>
    <lineage>
        <taxon>Eukaryota</taxon>
        <taxon>Metazoa</taxon>
        <taxon>Spiralia</taxon>
        <taxon>Lophotrochozoa</taxon>
        <taxon>Mollusca</taxon>
        <taxon>Bivalvia</taxon>
        <taxon>Autobranchia</taxon>
        <taxon>Pteriomorphia</taxon>
        <taxon>Mytilida</taxon>
        <taxon>Mytiloidea</taxon>
        <taxon>Mytilidae</taxon>
        <taxon>Mytilinae</taxon>
        <taxon>Mytilus</taxon>
    </lineage>
</organism>
<dbReference type="InterPro" id="IPR031887">
    <property type="entry name" value="SDCCAG8"/>
</dbReference>
<gene>
    <name evidence="2" type="ORF">MCOR_29126</name>
</gene>
<dbReference type="GO" id="GO:0035148">
    <property type="term" value="P:tube formation"/>
    <property type="evidence" value="ECO:0007669"/>
    <property type="project" value="TreeGrafter"/>
</dbReference>
<dbReference type="OrthoDB" id="10252347at2759"/>
<dbReference type="PANTHER" id="PTHR34343:SF1">
    <property type="entry name" value="SEROLOGICALLY DEFINED COLON CANCER ANTIGEN 8"/>
    <property type="match status" value="1"/>
</dbReference>
<keyword evidence="1" id="KW-0175">Coiled coil</keyword>
<dbReference type="GO" id="GO:0005813">
    <property type="term" value="C:centrosome"/>
    <property type="evidence" value="ECO:0007669"/>
    <property type="project" value="InterPro"/>
</dbReference>
<feature type="coiled-coil region" evidence="1">
    <location>
        <begin position="546"/>
        <end position="605"/>
    </location>
</feature>
<proteinExistence type="predicted"/>
<evidence type="ECO:0000313" key="2">
    <source>
        <dbReference type="EMBL" id="CAC5394371.1"/>
    </source>
</evidence>
<dbReference type="Pfam" id="PF15964">
    <property type="entry name" value="CCCAP"/>
    <property type="match status" value="1"/>
</dbReference>
<dbReference type="GO" id="GO:0030010">
    <property type="term" value="P:establishment of cell polarity"/>
    <property type="evidence" value="ECO:0007669"/>
    <property type="project" value="TreeGrafter"/>
</dbReference>
<dbReference type="PANTHER" id="PTHR34343">
    <property type="entry name" value="SEROLOGICALLY DEFINED COLON CANCER ANTIGEN 8"/>
    <property type="match status" value="1"/>
</dbReference>